<dbReference type="EMBL" id="OZ021738">
    <property type="protein sequence ID" value="CAK9319645.1"/>
    <property type="molecule type" value="Genomic_DNA"/>
</dbReference>
<proteinExistence type="predicted"/>
<gene>
    <name evidence="1" type="ORF">CITCOLO1_LOCUS11659</name>
</gene>
<keyword evidence="2" id="KW-1185">Reference proteome</keyword>
<organism evidence="1 2">
    <name type="scientific">Citrullus colocynthis</name>
    <name type="common">colocynth</name>
    <dbReference type="NCBI Taxonomy" id="252529"/>
    <lineage>
        <taxon>Eukaryota</taxon>
        <taxon>Viridiplantae</taxon>
        <taxon>Streptophyta</taxon>
        <taxon>Embryophyta</taxon>
        <taxon>Tracheophyta</taxon>
        <taxon>Spermatophyta</taxon>
        <taxon>Magnoliopsida</taxon>
        <taxon>eudicotyledons</taxon>
        <taxon>Gunneridae</taxon>
        <taxon>Pentapetalae</taxon>
        <taxon>rosids</taxon>
        <taxon>fabids</taxon>
        <taxon>Cucurbitales</taxon>
        <taxon>Cucurbitaceae</taxon>
        <taxon>Benincaseae</taxon>
        <taxon>Citrullus</taxon>
    </lineage>
</organism>
<protein>
    <submittedName>
        <fullName evidence="1">Uncharacterized protein</fullName>
    </submittedName>
</protein>
<reference evidence="1 2" key="1">
    <citation type="submission" date="2024-03" db="EMBL/GenBank/DDBJ databases">
        <authorList>
            <person name="Gkanogiannis A."/>
            <person name="Becerra Lopez-Lavalle L."/>
        </authorList>
    </citation>
    <scope>NUCLEOTIDE SEQUENCE [LARGE SCALE GENOMIC DNA]</scope>
</reference>
<accession>A0ABP0YJ19</accession>
<evidence type="ECO:0000313" key="2">
    <source>
        <dbReference type="Proteomes" id="UP001642487"/>
    </source>
</evidence>
<evidence type="ECO:0000313" key="1">
    <source>
        <dbReference type="EMBL" id="CAK9319645.1"/>
    </source>
</evidence>
<name>A0ABP0YJ19_9ROSI</name>
<sequence>MGWVSWLGFSLCIKRQTGANFPISLSLSEIKIFAPIKLGKNGEQSLSFWLCSLRCMFAGLGVPPILSFDFDFLPLGRRRIVSTRFEMRGEYRTIMRLNYSQRLKIVEP</sequence>
<dbReference type="Proteomes" id="UP001642487">
    <property type="component" value="Chromosome 4"/>
</dbReference>